<reference evidence="2" key="1">
    <citation type="journal article" date="2021" name="Nat. Commun.">
        <title>Genetic determinants of endophytism in the Arabidopsis root mycobiome.</title>
        <authorList>
            <person name="Mesny F."/>
            <person name="Miyauchi S."/>
            <person name="Thiergart T."/>
            <person name="Pickel B."/>
            <person name="Atanasova L."/>
            <person name="Karlsson M."/>
            <person name="Huettel B."/>
            <person name="Barry K.W."/>
            <person name="Haridas S."/>
            <person name="Chen C."/>
            <person name="Bauer D."/>
            <person name="Andreopoulos W."/>
            <person name="Pangilinan J."/>
            <person name="LaButti K."/>
            <person name="Riley R."/>
            <person name="Lipzen A."/>
            <person name="Clum A."/>
            <person name="Drula E."/>
            <person name="Henrissat B."/>
            <person name="Kohler A."/>
            <person name="Grigoriev I.V."/>
            <person name="Martin F.M."/>
            <person name="Hacquard S."/>
        </authorList>
    </citation>
    <scope>NUCLEOTIDE SEQUENCE</scope>
    <source>
        <strain evidence="2">MPI-CAGE-AT-0016</strain>
    </source>
</reference>
<comment type="caution">
    <text evidence="2">The sequence shown here is derived from an EMBL/GenBank/DDBJ whole genome shotgun (WGS) entry which is preliminary data.</text>
</comment>
<evidence type="ECO:0000313" key="2">
    <source>
        <dbReference type="EMBL" id="KAH7362455.1"/>
    </source>
</evidence>
<accession>A0A8K0TH95</accession>
<evidence type="ECO:0000313" key="3">
    <source>
        <dbReference type="Proteomes" id="UP000813385"/>
    </source>
</evidence>
<name>A0A8K0TH95_9PEZI</name>
<protein>
    <submittedName>
        <fullName evidence="2">Uncharacterized protein</fullName>
    </submittedName>
</protein>
<dbReference type="AlphaFoldDB" id="A0A8K0TH95"/>
<evidence type="ECO:0000256" key="1">
    <source>
        <dbReference type="SAM" id="Phobius"/>
    </source>
</evidence>
<keyword evidence="1" id="KW-1133">Transmembrane helix</keyword>
<gene>
    <name evidence="2" type="ORF">B0T11DRAFT_297878</name>
</gene>
<keyword evidence="1" id="KW-0472">Membrane</keyword>
<organism evidence="2 3">
    <name type="scientific">Plectosphaerella cucumerina</name>
    <dbReference type="NCBI Taxonomy" id="40658"/>
    <lineage>
        <taxon>Eukaryota</taxon>
        <taxon>Fungi</taxon>
        <taxon>Dikarya</taxon>
        <taxon>Ascomycota</taxon>
        <taxon>Pezizomycotina</taxon>
        <taxon>Sordariomycetes</taxon>
        <taxon>Hypocreomycetidae</taxon>
        <taxon>Glomerellales</taxon>
        <taxon>Plectosphaerellaceae</taxon>
        <taxon>Plectosphaerella</taxon>
    </lineage>
</organism>
<keyword evidence="1" id="KW-0812">Transmembrane</keyword>
<dbReference type="Proteomes" id="UP000813385">
    <property type="component" value="Unassembled WGS sequence"/>
</dbReference>
<feature type="transmembrane region" description="Helical" evidence="1">
    <location>
        <begin position="33"/>
        <end position="54"/>
    </location>
</feature>
<sequence length="134" mass="14787">MASAIFSPFGLSSIAFSRIASLTESRYPLFSKQVSILSGIAAWVAAMQSVFKLIGIMFSSYRRAAPDSQAFMLVAHTANSLPENFAEKLAKMNDVLIYVNTQDKWPIVLRALSILLSTCFLLMMIMVIGQSRGR</sequence>
<proteinExistence type="predicted"/>
<feature type="transmembrane region" description="Helical" evidence="1">
    <location>
        <begin position="107"/>
        <end position="128"/>
    </location>
</feature>
<keyword evidence="3" id="KW-1185">Reference proteome</keyword>
<dbReference type="EMBL" id="JAGPXD010000003">
    <property type="protein sequence ID" value="KAH7362455.1"/>
    <property type="molecule type" value="Genomic_DNA"/>
</dbReference>